<organism evidence="3 4">
    <name type="scientific">Mesorhizobium captivum</name>
    <dbReference type="NCBI Taxonomy" id="3072319"/>
    <lineage>
        <taxon>Bacteria</taxon>
        <taxon>Pseudomonadati</taxon>
        <taxon>Pseudomonadota</taxon>
        <taxon>Alphaproteobacteria</taxon>
        <taxon>Hyphomicrobiales</taxon>
        <taxon>Phyllobacteriaceae</taxon>
        <taxon>Mesorhizobium</taxon>
    </lineage>
</organism>
<name>A0ABU4Z7R4_9HYPH</name>
<dbReference type="Proteomes" id="UP001271249">
    <property type="component" value="Unassembled WGS sequence"/>
</dbReference>
<sequence>MDIANASMTSLLKEALTPQPVPSARPDPVTAALVKALVQPPAPETVQSAQFAAQALNGSLARPPTQSSQRLSSAEIENAYRAVMEPDAGTESAAPRTLARRPAADADQPSRAVTEAQPAVAADTARAAAAPPPPSFSPSTASGVLLAANTNAPQLRGAAARPAGHAPRSEPGQTPLWMISIVTAIVSAATTTIVLILLR</sequence>
<evidence type="ECO:0000256" key="1">
    <source>
        <dbReference type="SAM" id="MobiDB-lite"/>
    </source>
</evidence>
<comment type="caution">
    <text evidence="3">The sequence shown here is derived from an EMBL/GenBank/DDBJ whole genome shotgun (WGS) entry which is preliminary data.</text>
</comment>
<keyword evidence="2" id="KW-0472">Membrane</keyword>
<feature type="compositionally biased region" description="Low complexity" evidence="1">
    <location>
        <begin position="93"/>
        <end position="107"/>
    </location>
</feature>
<reference evidence="3 4" key="1">
    <citation type="submission" date="2023-08" db="EMBL/GenBank/DDBJ databases">
        <title>Implementing the SeqCode for naming new Mesorhizobium species isolated from Vachellia karroo root nodules.</title>
        <authorList>
            <person name="Van Lill M."/>
        </authorList>
    </citation>
    <scope>NUCLEOTIDE SEQUENCE [LARGE SCALE GENOMIC DNA]</scope>
    <source>
        <strain evidence="3 4">VK22B</strain>
    </source>
</reference>
<feature type="transmembrane region" description="Helical" evidence="2">
    <location>
        <begin position="176"/>
        <end position="198"/>
    </location>
</feature>
<feature type="region of interest" description="Disordered" evidence="1">
    <location>
        <begin position="84"/>
        <end position="142"/>
    </location>
</feature>
<evidence type="ECO:0000313" key="4">
    <source>
        <dbReference type="Proteomes" id="UP001271249"/>
    </source>
</evidence>
<dbReference type="EMBL" id="JAVIJC010000036">
    <property type="protein sequence ID" value="MDX8495240.1"/>
    <property type="molecule type" value="Genomic_DNA"/>
</dbReference>
<proteinExistence type="predicted"/>
<evidence type="ECO:0000256" key="2">
    <source>
        <dbReference type="SAM" id="Phobius"/>
    </source>
</evidence>
<gene>
    <name evidence="3" type="ORF">RFN29_27150</name>
</gene>
<keyword evidence="4" id="KW-1185">Reference proteome</keyword>
<accession>A0ABU4Z7R4</accession>
<protein>
    <submittedName>
        <fullName evidence="3">Uncharacterized protein</fullName>
    </submittedName>
</protein>
<feature type="compositionally biased region" description="Low complexity" evidence="1">
    <location>
        <begin position="116"/>
        <end position="129"/>
    </location>
</feature>
<keyword evidence="2" id="KW-0812">Transmembrane</keyword>
<keyword evidence="2" id="KW-1133">Transmembrane helix</keyword>
<evidence type="ECO:0000313" key="3">
    <source>
        <dbReference type="EMBL" id="MDX8495240.1"/>
    </source>
</evidence>
<dbReference type="RefSeq" id="WP_320278736.1">
    <property type="nucleotide sequence ID" value="NZ_JAVIJB010000052.1"/>
</dbReference>